<organism evidence="1">
    <name type="scientific">Ixodes ricinus</name>
    <name type="common">Common tick</name>
    <name type="synonym">Acarus ricinus</name>
    <dbReference type="NCBI Taxonomy" id="34613"/>
    <lineage>
        <taxon>Eukaryota</taxon>
        <taxon>Metazoa</taxon>
        <taxon>Ecdysozoa</taxon>
        <taxon>Arthropoda</taxon>
        <taxon>Chelicerata</taxon>
        <taxon>Arachnida</taxon>
        <taxon>Acari</taxon>
        <taxon>Parasitiformes</taxon>
        <taxon>Ixodida</taxon>
        <taxon>Ixodoidea</taxon>
        <taxon>Ixodidae</taxon>
        <taxon>Ixodinae</taxon>
        <taxon>Ixodes</taxon>
    </lineage>
</organism>
<dbReference type="AlphaFoldDB" id="A0A6B0UKJ2"/>
<sequence>MWTPLKRMWIWWMPFSRGTKRSAHWSSSSGATKQSSSWPLGETTLPSRLPLAPFMEMVKATGLLVCMFSATLPSSILLASPAWGITYTLNGLSGMCWSLNLMPTRYSPGSLTL</sequence>
<protein>
    <submittedName>
        <fullName evidence="1">Putative secreted protein</fullName>
    </submittedName>
</protein>
<dbReference type="EMBL" id="GIFC01008092">
    <property type="protein sequence ID" value="MXU90175.1"/>
    <property type="molecule type" value="Transcribed_RNA"/>
</dbReference>
<name>A0A6B0UKJ2_IXORI</name>
<accession>A0A6B0UKJ2</accession>
<reference evidence="1" key="1">
    <citation type="submission" date="2019-12" db="EMBL/GenBank/DDBJ databases">
        <title>An insight into the sialome of adult female Ixodes ricinus ticks feeding for 6 days.</title>
        <authorList>
            <person name="Perner J."/>
            <person name="Ribeiro J.M.C."/>
        </authorList>
    </citation>
    <scope>NUCLEOTIDE SEQUENCE</scope>
    <source>
        <strain evidence="1">Semi-engorged</strain>
        <tissue evidence="1">Salivary glands</tissue>
    </source>
</reference>
<evidence type="ECO:0000313" key="1">
    <source>
        <dbReference type="EMBL" id="MXU90175.1"/>
    </source>
</evidence>
<proteinExistence type="predicted"/>